<keyword evidence="3" id="KW-1185">Reference proteome</keyword>
<feature type="compositionally biased region" description="Low complexity" evidence="1">
    <location>
        <begin position="400"/>
        <end position="410"/>
    </location>
</feature>
<feature type="region of interest" description="Disordered" evidence="1">
    <location>
        <begin position="41"/>
        <end position="103"/>
    </location>
</feature>
<proteinExistence type="predicted"/>
<accession>A0A8J4BDL6</accession>
<feature type="region of interest" description="Disordered" evidence="1">
    <location>
        <begin position="268"/>
        <end position="351"/>
    </location>
</feature>
<reference evidence="2" key="1">
    <citation type="journal article" date="2021" name="Proc. Natl. Acad. Sci. U.S.A.">
        <title>Three genomes in the algal genus Volvox reveal the fate of a haploid sex-determining region after a transition to homothallism.</title>
        <authorList>
            <person name="Yamamoto K."/>
            <person name="Hamaji T."/>
            <person name="Kawai-Toyooka H."/>
            <person name="Matsuzaki R."/>
            <person name="Takahashi F."/>
            <person name="Nishimura Y."/>
            <person name="Kawachi M."/>
            <person name="Noguchi H."/>
            <person name="Minakuchi Y."/>
            <person name="Umen J.G."/>
            <person name="Toyoda A."/>
            <person name="Nozaki H."/>
        </authorList>
    </citation>
    <scope>NUCLEOTIDE SEQUENCE</scope>
    <source>
        <strain evidence="2">NIES-3780</strain>
    </source>
</reference>
<feature type="region of interest" description="Disordered" evidence="1">
    <location>
        <begin position="133"/>
        <end position="249"/>
    </location>
</feature>
<feature type="compositionally biased region" description="Low complexity" evidence="1">
    <location>
        <begin position="144"/>
        <end position="153"/>
    </location>
</feature>
<protein>
    <submittedName>
        <fullName evidence="2">Uncharacterized protein</fullName>
    </submittedName>
</protein>
<feature type="compositionally biased region" description="Acidic residues" evidence="1">
    <location>
        <begin position="232"/>
        <end position="249"/>
    </location>
</feature>
<feature type="non-terminal residue" evidence="2">
    <location>
        <position position="410"/>
    </location>
</feature>
<name>A0A8J4BDL6_9CHLO</name>
<feature type="compositionally biased region" description="Acidic residues" evidence="1">
    <location>
        <begin position="197"/>
        <end position="221"/>
    </location>
</feature>
<evidence type="ECO:0000313" key="3">
    <source>
        <dbReference type="Proteomes" id="UP000747399"/>
    </source>
</evidence>
<feature type="compositionally biased region" description="Basic residues" evidence="1">
    <location>
        <begin position="322"/>
        <end position="336"/>
    </location>
</feature>
<dbReference type="Proteomes" id="UP000747399">
    <property type="component" value="Unassembled WGS sequence"/>
</dbReference>
<evidence type="ECO:0000256" key="1">
    <source>
        <dbReference type="SAM" id="MobiDB-lite"/>
    </source>
</evidence>
<feature type="region of interest" description="Disordered" evidence="1">
    <location>
        <begin position="379"/>
        <end position="410"/>
    </location>
</feature>
<feature type="compositionally biased region" description="Low complexity" evidence="1">
    <location>
        <begin position="62"/>
        <end position="73"/>
    </location>
</feature>
<dbReference type="EMBL" id="BNCO01000033">
    <property type="protein sequence ID" value="GIL59128.1"/>
    <property type="molecule type" value="Genomic_DNA"/>
</dbReference>
<organism evidence="2 3">
    <name type="scientific">Volvox africanus</name>
    <dbReference type="NCBI Taxonomy" id="51714"/>
    <lineage>
        <taxon>Eukaryota</taxon>
        <taxon>Viridiplantae</taxon>
        <taxon>Chlorophyta</taxon>
        <taxon>core chlorophytes</taxon>
        <taxon>Chlorophyceae</taxon>
        <taxon>CS clade</taxon>
        <taxon>Chlamydomonadales</taxon>
        <taxon>Volvocaceae</taxon>
        <taxon>Volvox</taxon>
    </lineage>
</organism>
<evidence type="ECO:0000313" key="2">
    <source>
        <dbReference type="EMBL" id="GIL59128.1"/>
    </source>
</evidence>
<dbReference type="AlphaFoldDB" id="A0A8J4BDL6"/>
<comment type="caution">
    <text evidence="2">The sequence shown here is derived from an EMBL/GenBank/DDBJ whole genome shotgun (WGS) entry which is preliminary data.</text>
</comment>
<sequence>MGRRKKRAPAFVLGEHQEFPAIVEEGFEPAYVQIGGVRITNHGLSRAPHGTASKASRKHQPKQQQQQHKLQQPWSRRLPHQRRNSASCSSDDDDGEAGCGRDGLDEALQDYLDNVLLGASGRVSNKFCVGNGAMQGRDRGGSGRRCSGAAAPRQLQGGRGGTGFPAVTRDEEESSQGKRRVPVRGSGSRVRLCGVASDEDEEEQLGLPGEEEEEEDCESEGVDGGYEREGAGDEELEDVQESEEGEDVYGDAAMLHRLLYGFAGRDLGESEGEQEEGGNLYEALLAGDRNGDTDDSEDDEAAEKSRKEGEDEGLPYSQRIGLGHHHHHHHHRRSYQTHRSAGGRGKEPVRSGTMSYYYEYQYDSEGKEKVVVLEASPEAGARTDLSVGEGEYSREDQQLAAVEEASAAAA</sequence>
<gene>
    <name evidence="2" type="ORF">Vafri_14052</name>
</gene>